<evidence type="ECO:0000256" key="4">
    <source>
        <dbReference type="ARBA" id="ARBA00022691"/>
    </source>
</evidence>
<evidence type="ECO:0000256" key="7">
    <source>
        <dbReference type="RuleBase" id="RU000416"/>
    </source>
</evidence>
<evidence type="ECO:0000256" key="2">
    <source>
        <dbReference type="ARBA" id="ARBA00022603"/>
    </source>
</evidence>
<name>A0A9D2GIG9_9FIRM</name>
<dbReference type="PROSITE" id="PS51679">
    <property type="entry name" value="SAM_MT_C5"/>
    <property type="match status" value="1"/>
</dbReference>
<comment type="similarity">
    <text evidence="6 7">Belongs to the class I-like SAM-binding methyltransferase superfamily. C5-methyltransferase family.</text>
</comment>
<comment type="caution">
    <text evidence="6">Lacks conserved residue(s) required for the propagation of feature annotation.</text>
</comment>
<sequence>MNCTSFTFADIFAGIGGVRLGFEQAGGTCVFASETDPDARRTYEENFGVLPAGDIRETNPEELPDFDILLADFPYSLSKLEGESGLFQAVENILRVKRPEAFFLENGKNLLSHAGGKTYGEIRRRLSGLGYTVYGKVLNAWDYGVPQKRERLVTVGFAEPILFAFPEAFPEERRKTLSEILEPEGAVKKSYYVSLKIRDRKMKKMLERCGKEPERPYVTNENVSGMVTPHRYACSLRAGASANYLLVNNERRMTERELFRLQGFPDSYRMPDSFVEVKNLTGNSSVVPMVQSVAERMMSAVELYQGETVGLERGTAKAALDRFLRRKGQETWRVIQAAEILYQKRMNPELKLENASAYKEESRLWRDEMGERLLGTDYRPPLSGQDSLFYKNALPPEVLKVLGEENNRTGGAVEAYIYRKLTEKERILTELLKPWLSGNGGPDAGKFLSALLKGLSVPGMEAEERMAREAAVRALLKTFGKVLGAGLSAEGEKQTDILSAAAGLLTGREQGDGGFFTAECLELWFERMMDGPCKRKMGGVAAEFLAGELSASFSGRNRPWKALADRGYETIRDGFWR</sequence>
<reference evidence="8" key="1">
    <citation type="journal article" date="2021" name="PeerJ">
        <title>Extensive microbial diversity within the chicken gut microbiome revealed by metagenomics and culture.</title>
        <authorList>
            <person name="Gilroy R."/>
            <person name="Ravi A."/>
            <person name="Getino M."/>
            <person name="Pursley I."/>
            <person name="Horton D.L."/>
            <person name="Alikhan N.F."/>
            <person name="Baker D."/>
            <person name="Gharbi K."/>
            <person name="Hall N."/>
            <person name="Watson M."/>
            <person name="Adriaenssens E.M."/>
            <person name="Foster-Nyarko E."/>
            <person name="Jarju S."/>
            <person name="Secka A."/>
            <person name="Antonio M."/>
            <person name="Oren A."/>
            <person name="Chaudhuri R.R."/>
            <person name="La Ragione R."/>
            <person name="Hildebrand F."/>
            <person name="Pallen M.J."/>
        </authorList>
    </citation>
    <scope>NUCLEOTIDE SEQUENCE</scope>
    <source>
        <strain evidence="8">ChiBcec1-1093</strain>
    </source>
</reference>
<dbReference type="Pfam" id="PF00145">
    <property type="entry name" value="DNA_methylase"/>
    <property type="match status" value="1"/>
</dbReference>
<evidence type="ECO:0000256" key="1">
    <source>
        <dbReference type="ARBA" id="ARBA00011975"/>
    </source>
</evidence>
<dbReference type="GO" id="GO:0004519">
    <property type="term" value="F:endonuclease activity"/>
    <property type="evidence" value="ECO:0007669"/>
    <property type="project" value="UniProtKB-KW"/>
</dbReference>
<dbReference type="PANTHER" id="PTHR10629">
    <property type="entry name" value="CYTOSINE-SPECIFIC METHYLTRANSFERASE"/>
    <property type="match status" value="1"/>
</dbReference>
<dbReference type="GO" id="GO:0016787">
    <property type="term" value="F:hydrolase activity"/>
    <property type="evidence" value="ECO:0007669"/>
    <property type="project" value="UniProtKB-KW"/>
</dbReference>
<organism evidence="8 9">
    <name type="scientific">Candidatus Lachnoclostridium stercorigallinarum</name>
    <dbReference type="NCBI Taxonomy" id="2838634"/>
    <lineage>
        <taxon>Bacteria</taxon>
        <taxon>Bacillati</taxon>
        <taxon>Bacillota</taxon>
        <taxon>Clostridia</taxon>
        <taxon>Lachnospirales</taxon>
        <taxon>Lachnospiraceae</taxon>
    </lineage>
</organism>
<dbReference type="Proteomes" id="UP000824101">
    <property type="component" value="Unassembled WGS sequence"/>
</dbReference>
<dbReference type="GO" id="GO:0009307">
    <property type="term" value="P:DNA restriction-modification system"/>
    <property type="evidence" value="ECO:0007669"/>
    <property type="project" value="UniProtKB-KW"/>
</dbReference>
<dbReference type="PANTHER" id="PTHR10629:SF52">
    <property type="entry name" value="DNA (CYTOSINE-5)-METHYLTRANSFERASE 1"/>
    <property type="match status" value="1"/>
</dbReference>
<dbReference type="PRINTS" id="PR00105">
    <property type="entry name" value="C5METTRFRASE"/>
</dbReference>
<dbReference type="NCBIfam" id="TIGR00675">
    <property type="entry name" value="dcm"/>
    <property type="match status" value="1"/>
</dbReference>
<dbReference type="GO" id="GO:0003886">
    <property type="term" value="F:DNA (cytosine-5-)-methyltransferase activity"/>
    <property type="evidence" value="ECO:0007669"/>
    <property type="project" value="UniProtKB-EC"/>
</dbReference>
<evidence type="ECO:0000256" key="3">
    <source>
        <dbReference type="ARBA" id="ARBA00022679"/>
    </source>
</evidence>
<dbReference type="AlphaFoldDB" id="A0A9D2GIG9"/>
<keyword evidence="5" id="KW-0680">Restriction system</keyword>
<dbReference type="Gene3D" id="3.90.120.10">
    <property type="entry name" value="DNA Methylase, subunit A, domain 2"/>
    <property type="match status" value="1"/>
</dbReference>
<accession>A0A9D2GIG9</accession>
<keyword evidence="4 6" id="KW-0949">S-adenosyl-L-methionine</keyword>
<proteinExistence type="inferred from homology"/>
<dbReference type="Gene3D" id="3.40.50.150">
    <property type="entry name" value="Vaccinia Virus protein VP39"/>
    <property type="match status" value="1"/>
</dbReference>
<dbReference type="InterPro" id="IPR050390">
    <property type="entry name" value="C5-Methyltransferase"/>
</dbReference>
<dbReference type="EC" id="2.1.1.37" evidence="1"/>
<keyword evidence="3 6" id="KW-0808">Transferase</keyword>
<dbReference type="InterPro" id="IPR019058">
    <property type="entry name" value="Restrct_endonuc_II_HaeII"/>
</dbReference>
<keyword evidence="8" id="KW-0540">Nuclease</keyword>
<dbReference type="SUPFAM" id="SSF53335">
    <property type="entry name" value="S-adenosyl-L-methionine-dependent methyltransferases"/>
    <property type="match status" value="1"/>
</dbReference>
<protein>
    <recommendedName>
        <fullName evidence="1">DNA (cytosine-5-)-methyltransferase</fullName>
        <ecNumber evidence="1">2.1.1.37</ecNumber>
    </recommendedName>
</protein>
<comment type="caution">
    <text evidence="8">The sequence shown here is derived from an EMBL/GenBank/DDBJ whole genome shotgun (WGS) entry which is preliminary data.</text>
</comment>
<evidence type="ECO:0000313" key="8">
    <source>
        <dbReference type="EMBL" id="HIZ80299.1"/>
    </source>
</evidence>
<dbReference type="EMBL" id="DXBC01000174">
    <property type="protein sequence ID" value="HIZ80299.1"/>
    <property type="molecule type" value="Genomic_DNA"/>
</dbReference>
<dbReference type="Pfam" id="PF09554">
    <property type="entry name" value="RE_HaeII"/>
    <property type="match status" value="1"/>
</dbReference>
<evidence type="ECO:0000256" key="6">
    <source>
        <dbReference type="PROSITE-ProRule" id="PRU01016"/>
    </source>
</evidence>
<dbReference type="InterPro" id="IPR029063">
    <property type="entry name" value="SAM-dependent_MTases_sf"/>
</dbReference>
<dbReference type="InterPro" id="IPR001525">
    <property type="entry name" value="C5_MeTfrase"/>
</dbReference>
<dbReference type="GO" id="GO:0032259">
    <property type="term" value="P:methylation"/>
    <property type="evidence" value="ECO:0007669"/>
    <property type="project" value="UniProtKB-KW"/>
</dbReference>
<evidence type="ECO:0000256" key="5">
    <source>
        <dbReference type="ARBA" id="ARBA00022747"/>
    </source>
</evidence>
<keyword evidence="8" id="KW-0255">Endonuclease</keyword>
<dbReference type="GO" id="GO:0003677">
    <property type="term" value="F:DNA binding"/>
    <property type="evidence" value="ECO:0007669"/>
    <property type="project" value="TreeGrafter"/>
</dbReference>
<dbReference type="GO" id="GO:0044027">
    <property type="term" value="P:negative regulation of gene expression via chromosomal CpG island methylation"/>
    <property type="evidence" value="ECO:0007669"/>
    <property type="project" value="TreeGrafter"/>
</dbReference>
<keyword evidence="8" id="KW-0378">Hydrolase</keyword>
<gene>
    <name evidence="8" type="ORF">IAA17_10980</name>
</gene>
<keyword evidence="2 6" id="KW-0489">Methyltransferase</keyword>
<evidence type="ECO:0000313" key="9">
    <source>
        <dbReference type="Proteomes" id="UP000824101"/>
    </source>
</evidence>
<reference evidence="8" key="2">
    <citation type="submission" date="2021-04" db="EMBL/GenBank/DDBJ databases">
        <authorList>
            <person name="Gilroy R."/>
        </authorList>
    </citation>
    <scope>NUCLEOTIDE SEQUENCE</scope>
    <source>
        <strain evidence="8">ChiBcec1-1093</strain>
    </source>
</reference>